<evidence type="ECO:0000313" key="1">
    <source>
        <dbReference type="EMBL" id="KAI3684229.1"/>
    </source>
</evidence>
<accession>A0ACB8YG15</accession>
<reference evidence="2" key="1">
    <citation type="journal article" date="2022" name="Mol. Ecol. Resour.">
        <title>The genomes of chicory, endive, great burdock and yacon provide insights into Asteraceae palaeo-polyploidization history and plant inulin production.</title>
        <authorList>
            <person name="Fan W."/>
            <person name="Wang S."/>
            <person name="Wang H."/>
            <person name="Wang A."/>
            <person name="Jiang F."/>
            <person name="Liu H."/>
            <person name="Zhao H."/>
            <person name="Xu D."/>
            <person name="Zhang Y."/>
        </authorList>
    </citation>
    <scope>NUCLEOTIDE SEQUENCE [LARGE SCALE GENOMIC DNA]</scope>
    <source>
        <strain evidence="2">cv. Niubang</strain>
    </source>
</reference>
<proteinExistence type="predicted"/>
<dbReference type="Proteomes" id="UP001055879">
    <property type="component" value="Linkage Group LG12"/>
</dbReference>
<evidence type="ECO:0000313" key="2">
    <source>
        <dbReference type="Proteomes" id="UP001055879"/>
    </source>
</evidence>
<dbReference type="EMBL" id="CM042058">
    <property type="protein sequence ID" value="KAI3684229.1"/>
    <property type="molecule type" value="Genomic_DNA"/>
</dbReference>
<keyword evidence="2" id="KW-1185">Reference proteome</keyword>
<sequence length="112" mass="12315">MKRGKIAGKALHNLFFHHHHLAATTTTIHHHLSFPTTPSSTDSEFSCTTTPTHPLTDIKHRRLAVQNLPPATVELRITDSPFPVSDGGGGGEVDEAAEMFIMRFYNDLRGGN</sequence>
<reference evidence="1 2" key="2">
    <citation type="journal article" date="2022" name="Mol. Ecol. Resour.">
        <title>The genomes of chicory, endive, great burdock and yacon provide insights into Asteraceae paleo-polyploidization history and plant inulin production.</title>
        <authorList>
            <person name="Fan W."/>
            <person name="Wang S."/>
            <person name="Wang H."/>
            <person name="Wang A."/>
            <person name="Jiang F."/>
            <person name="Liu H."/>
            <person name="Zhao H."/>
            <person name="Xu D."/>
            <person name="Zhang Y."/>
        </authorList>
    </citation>
    <scope>NUCLEOTIDE SEQUENCE [LARGE SCALE GENOMIC DNA]</scope>
    <source>
        <strain evidence="2">cv. Niubang</strain>
    </source>
</reference>
<comment type="caution">
    <text evidence="1">The sequence shown here is derived from an EMBL/GenBank/DDBJ whole genome shotgun (WGS) entry which is preliminary data.</text>
</comment>
<organism evidence="1 2">
    <name type="scientific">Arctium lappa</name>
    <name type="common">Greater burdock</name>
    <name type="synonym">Lappa major</name>
    <dbReference type="NCBI Taxonomy" id="4217"/>
    <lineage>
        <taxon>Eukaryota</taxon>
        <taxon>Viridiplantae</taxon>
        <taxon>Streptophyta</taxon>
        <taxon>Embryophyta</taxon>
        <taxon>Tracheophyta</taxon>
        <taxon>Spermatophyta</taxon>
        <taxon>Magnoliopsida</taxon>
        <taxon>eudicotyledons</taxon>
        <taxon>Gunneridae</taxon>
        <taxon>Pentapetalae</taxon>
        <taxon>asterids</taxon>
        <taxon>campanulids</taxon>
        <taxon>Asterales</taxon>
        <taxon>Asteraceae</taxon>
        <taxon>Carduoideae</taxon>
        <taxon>Cardueae</taxon>
        <taxon>Arctiinae</taxon>
        <taxon>Arctium</taxon>
    </lineage>
</organism>
<gene>
    <name evidence="1" type="ORF">L6452_33450</name>
</gene>
<name>A0ACB8YG15_ARCLA</name>
<protein>
    <submittedName>
        <fullName evidence="1">Uncharacterized protein</fullName>
    </submittedName>
</protein>